<sequence>MHISLIAPRLPAALFFSIVLGSSIYWFTLKVSTEQFKRDYRQLFYQQLNEQVASTSENLQRLAKTLVRCDEMTKLTLRDSEFYDYNTRLLGWIDNSQRICTSRPGFSHIIVNFPQVSQRFQYKPHIHLSIFEPIEGRSQLGLAYYSNGKRWFALLEPWSTYFSFYGCPQCATITLGEDNKLTPTFFVGQIPINIQFHTAHIHGLLSHTAITWGVATSLLSGLLSISLLIWRFNWTQSPTQRLRIAIRQQEIKPYYQLIYDSKKDKYTHCEVLARWTHGENTMMPNEFIPLAESSGLIDDLLLSLMDQTSKMIQKNSGPCGPIFFSFNVSPTQLERSEFVEQLHEFYQFSASRRLALEITEREPFSSPKHAQQVLKKLSDHGYLLELDDAGTGYGSFSYIQELGFHILKIDKMFVDTIMQESIKKKVLDGIIEFGHTAQITMIAEGVEHKEQAQYLNKKGVHLHQGYYYSRPLAEREFLMELQQ</sequence>
<dbReference type="InterPro" id="IPR001633">
    <property type="entry name" value="EAL_dom"/>
</dbReference>
<dbReference type="PANTHER" id="PTHR33121">
    <property type="entry name" value="CYCLIC DI-GMP PHOSPHODIESTERASE PDEF"/>
    <property type="match status" value="1"/>
</dbReference>
<accession>A0ABV4MDN0</accession>
<keyword evidence="4" id="KW-1185">Reference proteome</keyword>
<protein>
    <submittedName>
        <fullName evidence="3">EAL domain-containing protein</fullName>
    </submittedName>
</protein>
<comment type="caution">
    <text evidence="3">The sequence shown here is derived from an EMBL/GenBank/DDBJ whole genome shotgun (WGS) entry which is preliminary data.</text>
</comment>
<dbReference type="InterPro" id="IPR050706">
    <property type="entry name" value="Cyclic-di-GMP_PDE-like"/>
</dbReference>
<dbReference type="Proteomes" id="UP001569151">
    <property type="component" value="Unassembled WGS sequence"/>
</dbReference>
<dbReference type="SUPFAM" id="SSF141868">
    <property type="entry name" value="EAL domain-like"/>
    <property type="match status" value="1"/>
</dbReference>
<dbReference type="InterPro" id="IPR035919">
    <property type="entry name" value="EAL_sf"/>
</dbReference>
<feature type="domain" description="EAL" evidence="2">
    <location>
        <begin position="235"/>
        <end position="483"/>
    </location>
</feature>
<dbReference type="Pfam" id="PF00563">
    <property type="entry name" value="EAL"/>
    <property type="match status" value="1"/>
</dbReference>
<reference evidence="3 4" key="1">
    <citation type="submission" date="2024-06" db="EMBL/GenBank/DDBJ databases">
        <authorList>
            <person name="Steensen K."/>
            <person name="Seneca J."/>
            <person name="Bartlau N."/>
            <person name="Yu A.X."/>
            <person name="Polz M.F."/>
        </authorList>
    </citation>
    <scope>NUCLEOTIDE SEQUENCE [LARGE SCALE GENOMIC DNA]</scope>
    <source>
        <strain evidence="3 4">1F146</strain>
    </source>
</reference>
<dbReference type="EMBL" id="JBGOOS010000002">
    <property type="protein sequence ID" value="MEZ8207649.1"/>
    <property type="molecule type" value="Genomic_DNA"/>
</dbReference>
<dbReference type="PANTHER" id="PTHR33121:SF56">
    <property type="entry name" value="SIGNALLING PROTEIN WITH EAL AND C2 DOMAINS"/>
    <property type="match status" value="1"/>
</dbReference>
<dbReference type="RefSeq" id="WP_371717559.1">
    <property type="nucleotide sequence ID" value="NZ_JBGOOF010000002.1"/>
</dbReference>
<name>A0ABV4MDN0_9VIBR</name>
<dbReference type="Pfam" id="PF20982">
    <property type="entry name" value="CSS_CxxC"/>
    <property type="match status" value="1"/>
</dbReference>
<evidence type="ECO:0000313" key="3">
    <source>
        <dbReference type="EMBL" id="MEZ8207649.1"/>
    </source>
</evidence>
<evidence type="ECO:0000313" key="4">
    <source>
        <dbReference type="Proteomes" id="UP001569151"/>
    </source>
</evidence>
<dbReference type="CDD" id="cd01948">
    <property type="entry name" value="EAL"/>
    <property type="match status" value="1"/>
</dbReference>
<dbReference type="PROSITE" id="PS50883">
    <property type="entry name" value="EAL"/>
    <property type="match status" value="1"/>
</dbReference>
<dbReference type="Gene3D" id="3.20.20.450">
    <property type="entry name" value="EAL domain"/>
    <property type="match status" value="1"/>
</dbReference>
<gene>
    <name evidence="3" type="ORF">ACED39_02530</name>
</gene>
<proteinExistence type="predicted"/>
<evidence type="ECO:0000259" key="2">
    <source>
        <dbReference type="PROSITE" id="PS50883"/>
    </source>
</evidence>
<keyword evidence="1" id="KW-0472">Membrane</keyword>
<dbReference type="InterPro" id="IPR048614">
    <property type="entry name" value="CSS_CxxC"/>
</dbReference>
<evidence type="ECO:0000256" key="1">
    <source>
        <dbReference type="SAM" id="Phobius"/>
    </source>
</evidence>
<feature type="transmembrane region" description="Helical" evidence="1">
    <location>
        <begin position="12"/>
        <end position="29"/>
    </location>
</feature>
<keyword evidence="1" id="KW-0812">Transmembrane</keyword>
<dbReference type="SMART" id="SM00052">
    <property type="entry name" value="EAL"/>
    <property type="match status" value="1"/>
</dbReference>
<keyword evidence="1" id="KW-1133">Transmembrane helix</keyword>
<organism evidence="3 4">
    <name type="scientific">Vibrio bivalvicida</name>
    <dbReference type="NCBI Taxonomy" id="1276888"/>
    <lineage>
        <taxon>Bacteria</taxon>
        <taxon>Pseudomonadati</taxon>
        <taxon>Pseudomonadota</taxon>
        <taxon>Gammaproteobacteria</taxon>
        <taxon>Vibrionales</taxon>
        <taxon>Vibrionaceae</taxon>
        <taxon>Vibrio</taxon>
        <taxon>Vibrio oreintalis group</taxon>
    </lineage>
</organism>